<gene>
    <name evidence="2" type="ORF">Ocin01_11268</name>
</gene>
<feature type="transmembrane region" description="Helical" evidence="1">
    <location>
        <begin position="12"/>
        <end position="33"/>
    </location>
</feature>
<keyword evidence="1" id="KW-0812">Transmembrane</keyword>
<protein>
    <submittedName>
        <fullName evidence="2">Uncharacterized protein</fullName>
    </submittedName>
</protein>
<keyword evidence="1" id="KW-0472">Membrane</keyword>
<sequence>MHLSFEEVDCILFSFASVNYVAVFLSFFTVVSFGSQLGNPIERHHKCTVQILKGMKEYNID</sequence>
<keyword evidence="1" id="KW-1133">Transmembrane helix</keyword>
<organism evidence="2 3">
    <name type="scientific">Orchesella cincta</name>
    <name type="common">Springtail</name>
    <name type="synonym">Podura cincta</name>
    <dbReference type="NCBI Taxonomy" id="48709"/>
    <lineage>
        <taxon>Eukaryota</taxon>
        <taxon>Metazoa</taxon>
        <taxon>Ecdysozoa</taxon>
        <taxon>Arthropoda</taxon>
        <taxon>Hexapoda</taxon>
        <taxon>Collembola</taxon>
        <taxon>Entomobryomorpha</taxon>
        <taxon>Entomobryoidea</taxon>
        <taxon>Orchesellidae</taxon>
        <taxon>Orchesellinae</taxon>
        <taxon>Orchesella</taxon>
    </lineage>
</organism>
<evidence type="ECO:0000313" key="3">
    <source>
        <dbReference type="Proteomes" id="UP000094527"/>
    </source>
</evidence>
<dbReference type="EMBL" id="LJIJ01000677">
    <property type="protein sequence ID" value="ODM95422.1"/>
    <property type="molecule type" value="Genomic_DNA"/>
</dbReference>
<dbReference type="Proteomes" id="UP000094527">
    <property type="component" value="Unassembled WGS sequence"/>
</dbReference>
<proteinExistence type="predicted"/>
<evidence type="ECO:0000313" key="2">
    <source>
        <dbReference type="EMBL" id="ODM95422.1"/>
    </source>
</evidence>
<name>A0A1D2MR73_ORCCI</name>
<reference evidence="2 3" key="1">
    <citation type="journal article" date="2016" name="Genome Biol. Evol.">
        <title>Gene Family Evolution Reflects Adaptation to Soil Environmental Stressors in the Genome of the Collembolan Orchesella cincta.</title>
        <authorList>
            <person name="Faddeeva-Vakhrusheva A."/>
            <person name="Derks M.F."/>
            <person name="Anvar S.Y."/>
            <person name="Agamennone V."/>
            <person name="Suring W."/>
            <person name="Smit S."/>
            <person name="van Straalen N.M."/>
            <person name="Roelofs D."/>
        </authorList>
    </citation>
    <scope>NUCLEOTIDE SEQUENCE [LARGE SCALE GENOMIC DNA]</scope>
    <source>
        <tissue evidence="2">Mixed pool</tissue>
    </source>
</reference>
<dbReference type="AlphaFoldDB" id="A0A1D2MR73"/>
<comment type="caution">
    <text evidence="2">The sequence shown here is derived from an EMBL/GenBank/DDBJ whole genome shotgun (WGS) entry which is preliminary data.</text>
</comment>
<keyword evidence="3" id="KW-1185">Reference proteome</keyword>
<evidence type="ECO:0000256" key="1">
    <source>
        <dbReference type="SAM" id="Phobius"/>
    </source>
</evidence>
<accession>A0A1D2MR73</accession>